<dbReference type="AlphaFoldDB" id="A0A6G1H0J1"/>
<protein>
    <recommendedName>
        <fullName evidence="3">DUF1996 domain-containing protein</fullName>
    </recommendedName>
</protein>
<dbReference type="EMBL" id="ML977156">
    <property type="protein sequence ID" value="KAF1986519.1"/>
    <property type="molecule type" value="Genomic_DNA"/>
</dbReference>
<feature type="signal peptide" evidence="2">
    <location>
        <begin position="1"/>
        <end position="18"/>
    </location>
</feature>
<evidence type="ECO:0000256" key="1">
    <source>
        <dbReference type="SAM" id="MobiDB-lite"/>
    </source>
</evidence>
<evidence type="ECO:0000313" key="4">
    <source>
        <dbReference type="EMBL" id="KAF1986519.1"/>
    </source>
</evidence>
<sequence>MNLLSLYVALALASFSSAFWRMECHSPIGMARIDPMVDPGEVSDHAHTIHGAKNFNFDSKYDDLMASDCTSCRVTQDKSAYWTPPLNFMYPNGTTVAVPQVGGMLAYYLLYGDNVKAFPKGFVMLAGDKRQRNFTLPVPDPPKSNWGREDSTQSALAQKALGFNCLNYNKNPPEATLYRHFLPDKEYLDANCPDGLRLELMFPSCWNGEDTDSPNHKSHMAYPDQVMTGSCPDGFDTRVPSMLFETIWATDAFNGVDGQFVLANGDPTGYGYHGDFMMGWDEGLLQQAVNTCTNPSGRIEDCPLFDLQTEAEGAMCTMDMPKQLKKDDCAGPREGLCGNVPVQSGPAYASEISAGNTEVPPPPPSSATSSASIPVLTYSPGTNMPTDKYGGGVTVANVKPEPTAGGEFYPAAEPMAPSPSSSSLSSAESWAAPPPAPSPAPSQAPPEVQVENRPSFISTSIYTSNGAVYEIYIQQVDVTVTATATPISRVKRHVHHHAHEHHA</sequence>
<dbReference type="InterPro" id="IPR018535">
    <property type="entry name" value="DUF1996"/>
</dbReference>
<evidence type="ECO:0000313" key="5">
    <source>
        <dbReference type="Proteomes" id="UP000800041"/>
    </source>
</evidence>
<feature type="chain" id="PRO_5026122428" description="DUF1996 domain-containing protein" evidence="2">
    <location>
        <begin position="19"/>
        <end position="503"/>
    </location>
</feature>
<keyword evidence="5" id="KW-1185">Reference proteome</keyword>
<dbReference type="PANTHER" id="PTHR43662">
    <property type="match status" value="1"/>
</dbReference>
<accession>A0A6G1H0J1</accession>
<dbReference type="Pfam" id="PF09362">
    <property type="entry name" value="DUF1996"/>
    <property type="match status" value="1"/>
</dbReference>
<evidence type="ECO:0000259" key="3">
    <source>
        <dbReference type="Pfam" id="PF09362"/>
    </source>
</evidence>
<dbReference type="OrthoDB" id="74764at2759"/>
<evidence type="ECO:0000256" key="2">
    <source>
        <dbReference type="SAM" id="SignalP"/>
    </source>
</evidence>
<reference evidence="4" key="1">
    <citation type="journal article" date="2020" name="Stud. Mycol.">
        <title>101 Dothideomycetes genomes: a test case for predicting lifestyles and emergence of pathogens.</title>
        <authorList>
            <person name="Haridas S."/>
            <person name="Albert R."/>
            <person name="Binder M."/>
            <person name="Bloem J."/>
            <person name="Labutti K."/>
            <person name="Salamov A."/>
            <person name="Andreopoulos B."/>
            <person name="Baker S."/>
            <person name="Barry K."/>
            <person name="Bills G."/>
            <person name="Bluhm B."/>
            <person name="Cannon C."/>
            <person name="Castanera R."/>
            <person name="Culley D."/>
            <person name="Daum C."/>
            <person name="Ezra D."/>
            <person name="Gonzalez J."/>
            <person name="Henrissat B."/>
            <person name="Kuo A."/>
            <person name="Liang C."/>
            <person name="Lipzen A."/>
            <person name="Lutzoni F."/>
            <person name="Magnuson J."/>
            <person name="Mondo S."/>
            <person name="Nolan M."/>
            <person name="Ohm R."/>
            <person name="Pangilinan J."/>
            <person name="Park H.-J."/>
            <person name="Ramirez L."/>
            <person name="Alfaro M."/>
            <person name="Sun H."/>
            <person name="Tritt A."/>
            <person name="Yoshinaga Y."/>
            <person name="Zwiers L.-H."/>
            <person name="Turgeon B."/>
            <person name="Goodwin S."/>
            <person name="Spatafora J."/>
            <person name="Crous P."/>
            <person name="Grigoriev I."/>
        </authorList>
    </citation>
    <scope>NUCLEOTIDE SEQUENCE</scope>
    <source>
        <strain evidence="4">CBS 113979</strain>
    </source>
</reference>
<feature type="region of interest" description="Disordered" evidence="1">
    <location>
        <begin position="352"/>
        <end position="386"/>
    </location>
</feature>
<name>A0A6G1H0J1_9PEZI</name>
<gene>
    <name evidence="4" type="ORF">K402DRAFT_332352</name>
</gene>
<feature type="domain" description="DUF1996" evidence="3">
    <location>
        <begin position="34"/>
        <end position="280"/>
    </location>
</feature>
<feature type="region of interest" description="Disordered" evidence="1">
    <location>
        <begin position="404"/>
        <end position="449"/>
    </location>
</feature>
<feature type="compositionally biased region" description="Pro residues" evidence="1">
    <location>
        <begin position="432"/>
        <end position="444"/>
    </location>
</feature>
<feature type="compositionally biased region" description="Low complexity" evidence="1">
    <location>
        <begin position="410"/>
        <end position="431"/>
    </location>
</feature>
<proteinExistence type="predicted"/>
<dbReference type="Proteomes" id="UP000800041">
    <property type="component" value="Unassembled WGS sequence"/>
</dbReference>
<organism evidence="4 5">
    <name type="scientific">Aulographum hederae CBS 113979</name>
    <dbReference type="NCBI Taxonomy" id="1176131"/>
    <lineage>
        <taxon>Eukaryota</taxon>
        <taxon>Fungi</taxon>
        <taxon>Dikarya</taxon>
        <taxon>Ascomycota</taxon>
        <taxon>Pezizomycotina</taxon>
        <taxon>Dothideomycetes</taxon>
        <taxon>Pleosporomycetidae</taxon>
        <taxon>Aulographales</taxon>
        <taxon>Aulographaceae</taxon>
    </lineage>
</organism>
<keyword evidence="2" id="KW-0732">Signal</keyword>
<dbReference type="PANTHER" id="PTHR43662:SF7">
    <property type="entry name" value="DUF1996 DOMAIN-CONTAINING PROTEIN"/>
    <property type="match status" value="1"/>
</dbReference>